<sequence>MQDNSARSRRRSSHRRSLTSGSIATVTSTSSTEASSSAAPSTPSVPIQPNTDPDHTQLPAFSLPILPPFRYTDQISSALVIDFTNSYEQHCKDMFHLISTNQVQSIRNLMHSFYRELPERFIHLIQIVPEIIEIMWKWDCVLYDTIISRFLPTINHPLAQEMVNSLRYFTREIRDYVESSLIHYPTNLVQKKTDVARIFSAKFRRQLSLNFAAQSAANILNHQQLVNAMCHDWNNFDVDGILDQTLWVCDCNTQQIQHILRTEVYQLLNNKPNIENWMFWLGTLIEKYLKSYTPVSITIYQTSINEANIYLSKCKQFLLKWNFYTALVMKDLAVQNSPSFSSFHTLRLFLDDYILYLVEENISQVNYNMMQRQHPIHNGGGGEASTSSSNSASFSHLSNQD</sequence>
<dbReference type="PANTHER" id="PTHR12619">
    <property type="entry name" value="RFX TRANSCRIPTION FACTOR FAMILY"/>
    <property type="match status" value="1"/>
</dbReference>
<comment type="caution">
    <text evidence="3">The sequence shown here is derived from an EMBL/GenBank/DDBJ whole genome shotgun (WGS) entry which is preliminary data.</text>
</comment>
<feature type="region of interest" description="Disordered" evidence="1">
    <location>
        <begin position="1"/>
        <end position="53"/>
    </location>
</feature>
<dbReference type="OrthoDB" id="10056949at2759"/>
<feature type="region of interest" description="Disordered" evidence="1">
    <location>
        <begin position="376"/>
        <end position="401"/>
    </location>
</feature>
<evidence type="ECO:0000313" key="4">
    <source>
        <dbReference type="Proteomes" id="UP000650833"/>
    </source>
</evidence>
<organism evidence="3 4">
    <name type="scientific">Mucor plumbeus</name>
    <dbReference type="NCBI Taxonomy" id="97098"/>
    <lineage>
        <taxon>Eukaryota</taxon>
        <taxon>Fungi</taxon>
        <taxon>Fungi incertae sedis</taxon>
        <taxon>Mucoromycota</taxon>
        <taxon>Mucoromycotina</taxon>
        <taxon>Mucoromycetes</taxon>
        <taxon>Mucorales</taxon>
        <taxon>Mucorineae</taxon>
        <taxon>Mucoraceae</taxon>
        <taxon>Mucor</taxon>
    </lineage>
</organism>
<dbReference type="InterPro" id="IPR039779">
    <property type="entry name" value="RFX-like"/>
</dbReference>
<gene>
    <name evidence="3" type="ORF">INT46_003898</name>
</gene>
<protein>
    <recommendedName>
        <fullName evidence="2">RFX1-4/6/8-like BCD domain-containing protein</fullName>
    </recommendedName>
</protein>
<proteinExistence type="predicted"/>
<dbReference type="GO" id="GO:0000978">
    <property type="term" value="F:RNA polymerase II cis-regulatory region sequence-specific DNA binding"/>
    <property type="evidence" value="ECO:0007669"/>
    <property type="project" value="TreeGrafter"/>
</dbReference>
<dbReference type="InterPro" id="IPR057321">
    <property type="entry name" value="RFX1-4/6/8-like_BCD"/>
</dbReference>
<evidence type="ECO:0000259" key="2">
    <source>
        <dbReference type="Pfam" id="PF25340"/>
    </source>
</evidence>
<evidence type="ECO:0000313" key="3">
    <source>
        <dbReference type="EMBL" id="KAG2192869.1"/>
    </source>
</evidence>
<reference evidence="3" key="1">
    <citation type="submission" date="2020-12" db="EMBL/GenBank/DDBJ databases">
        <title>Metabolic potential, ecology and presence of endohyphal bacteria is reflected in genomic diversity of Mucoromycotina.</title>
        <authorList>
            <person name="Muszewska A."/>
            <person name="Okrasinska A."/>
            <person name="Steczkiewicz K."/>
            <person name="Drgas O."/>
            <person name="Orlowska M."/>
            <person name="Perlinska-Lenart U."/>
            <person name="Aleksandrzak-Piekarczyk T."/>
            <person name="Szatraj K."/>
            <person name="Zielenkiewicz U."/>
            <person name="Pilsyk S."/>
            <person name="Malc E."/>
            <person name="Mieczkowski P."/>
            <person name="Kruszewska J.S."/>
            <person name="Biernat P."/>
            <person name="Pawlowska J."/>
        </authorList>
    </citation>
    <scope>NUCLEOTIDE SEQUENCE</scope>
    <source>
        <strain evidence="3">CBS 226.32</strain>
    </source>
</reference>
<dbReference type="GO" id="GO:0000981">
    <property type="term" value="F:DNA-binding transcription factor activity, RNA polymerase II-specific"/>
    <property type="evidence" value="ECO:0007669"/>
    <property type="project" value="TreeGrafter"/>
</dbReference>
<feature type="compositionally biased region" description="Basic residues" evidence="1">
    <location>
        <begin position="7"/>
        <end position="17"/>
    </location>
</feature>
<dbReference type="Proteomes" id="UP000650833">
    <property type="component" value="Unassembled WGS sequence"/>
</dbReference>
<feature type="compositionally biased region" description="Low complexity" evidence="1">
    <location>
        <begin position="18"/>
        <end position="44"/>
    </location>
</feature>
<accession>A0A8H7QHI7</accession>
<feature type="compositionally biased region" description="Low complexity" evidence="1">
    <location>
        <begin position="385"/>
        <end position="401"/>
    </location>
</feature>
<name>A0A8H7QHI7_9FUNG</name>
<dbReference type="AlphaFoldDB" id="A0A8H7QHI7"/>
<dbReference type="EMBL" id="JAEPRC010000690">
    <property type="protein sequence ID" value="KAG2192869.1"/>
    <property type="molecule type" value="Genomic_DNA"/>
</dbReference>
<evidence type="ECO:0000256" key="1">
    <source>
        <dbReference type="SAM" id="MobiDB-lite"/>
    </source>
</evidence>
<dbReference type="PANTHER" id="PTHR12619:SF5">
    <property type="entry name" value="TRANSCRIPTION FACTOR RFX4"/>
    <property type="match status" value="1"/>
</dbReference>
<keyword evidence="4" id="KW-1185">Reference proteome</keyword>
<dbReference type="Pfam" id="PF25340">
    <property type="entry name" value="BCD_RFX"/>
    <property type="match status" value="1"/>
</dbReference>
<feature type="domain" description="RFX1-4/6/8-like BCD" evidence="2">
    <location>
        <begin position="83"/>
        <end position="364"/>
    </location>
</feature>